<evidence type="ECO:0008006" key="5">
    <source>
        <dbReference type="Google" id="ProtNLM"/>
    </source>
</evidence>
<keyword evidence="1" id="KW-1133">Transmembrane helix</keyword>
<dbReference type="AlphaFoldDB" id="A0A4P2Q8L8"/>
<gene>
    <name evidence="3" type="ORF">SOCEGT47_061390</name>
</gene>
<keyword evidence="1" id="KW-0812">Transmembrane</keyword>
<protein>
    <recommendedName>
        <fullName evidence="5">PEGA domain-containing protein</fullName>
    </recommendedName>
</protein>
<dbReference type="EMBL" id="CP012670">
    <property type="protein sequence ID" value="AUX25591.1"/>
    <property type="molecule type" value="Genomic_DNA"/>
</dbReference>
<accession>A0A4P2Q8L8</accession>
<keyword evidence="2" id="KW-0732">Signal</keyword>
<feature type="chain" id="PRO_5020939659" description="PEGA domain-containing protein" evidence="2">
    <location>
        <begin position="31"/>
        <end position="332"/>
    </location>
</feature>
<sequence>MCASTRLVHLRQVAAVAVVLASTFPLQAAAADPPSRSREVQELIDEAEKAAKRLELDRARELWAQIYTLEHSTMALCQLGQFDRRLGRLEEAAEELSKCVEQMPAPTDGLERRRYEVRHADLAAVRQRVAELHVSPPPGTARLLVDGKQVSTGGGRVFVAPGQHEVTAMGKQGQVAHALVQVAAGKSAHVSLAFETPTPSAARALAPAPVTPAPAHSRPNPWIIGTGAAASAVLLGAGVALHLTGDAAESEVDAKVARLSDGTLLPSDLQLRQIYEEANAANVRAGVMHGIGSAALIAGAALGVATVVYVVFPRGKAEIRPRTAGAEVKLVW</sequence>
<organism evidence="3 4">
    <name type="scientific">Sorangium cellulosum</name>
    <name type="common">Polyangium cellulosum</name>
    <dbReference type="NCBI Taxonomy" id="56"/>
    <lineage>
        <taxon>Bacteria</taxon>
        <taxon>Pseudomonadati</taxon>
        <taxon>Myxococcota</taxon>
        <taxon>Polyangia</taxon>
        <taxon>Polyangiales</taxon>
        <taxon>Polyangiaceae</taxon>
        <taxon>Sorangium</taxon>
    </lineage>
</organism>
<evidence type="ECO:0000313" key="3">
    <source>
        <dbReference type="EMBL" id="AUX25591.1"/>
    </source>
</evidence>
<dbReference type="Proteomes" id="UP000295781">
    <property type="component" value="Chromosome"/>
</dbReference>
<feature type="transmembrane region" description="Helical" evidence="1">
    <location>
        <begin position="291"/>
        <end position="312"/>
    </location>
</feature>
<evidence type="ECO:0000256" key="1">
    <source>
        <dbReference type="SAM" id="Phobius"/>
    </source>
</evidence>
<feature type="signal peptide" evidence="2">
    <location>
        <begin position="1"/>
        <end position="30"/>
    </location>
</feature>
<reference evidence="3 4" key="1">
    <citation type="submission" date="2015-09" db="EMBL/GenBank/DDBJ databases">
        <title>Sorangium comparison.</title>
        <authorList>
            <person name="Zaburannyi N."/>
            <person name="Bunk B."/>
            <person name="Overmann J."/>
            <person name="Mueller R."/>
        </authorList>
    </citation>
    <scope>NUCLEOTIDE SEQUENCE [LARGE SCALE GENOMIC DNA]</scope>
    <source>
        <strain evidence="3 4">So ceGT47</strain>
    </source>
</reference>
<keyword evidence="1" id="KW-0472">Membrane</keyword>
<evidence type="ECO:0000313" key="4">
    <source>
        <dbReference type="Proteomes" id="UP000295781"/>
    </source>
</evidence>
<proteinExistence type="predicted"/>
<name>A0A4P2Q8L8_SORCE</name>
<evidence type="ECO:0000256" key="2">
    <source>
        <dbReference type="SAM" id="SignalP"/>
    </source>
</evidence>